<proteinExistence type="predicted"/>
<evidence type="ECO:0000313" key="2">
    <source>
        <dbReference type="EMBL" id="MCM2577777.1"/>
    </source>
</evidence>
<name>A0ABT0X5G2_9ACTN</name>
<dbReference type="Proteomes" id="UP001167160">
    <property type="component" value="Unassembled WGS sequence"/>
</dbReference>
<feature type="compositionally biased region" description="Basic and acidic residues" evidence="1">
    <location>
        <begin position="1"/>
        <end position="39"/>
    </location>
</feature>
<evidence type="ECO:0000256" key="1">
    <source>
        <dbReference type="SAM" id="MobiDB-lite"/>
    </source>
</evidence>
<feature type="region of interest" description="Disordered" evidence="1">
    <location>
        <begin position="1"/>
        <end position="43"/>
    </location>
</feature>
<comment type="caution">
    <text evidence="2">The sequence shown here is derived from an EMBL/GenBank/DDBJ whole genome shotgun (WGS) entry which is preliminary data.</text>
</comment>
<organism evidence="2 3">
    <name type="scientific">Streptomyces meridianus</name>
    <dbReference type="NCBI Taxonomy" id="2938945"/>
    <lineage>
        <taxon>Bacteria</taxon>
        <taxon>Bacillati</taxon>
        <taxon>Actinomycetota</taxon>
        <taxon>Actinomycetes</taxon>
        <taxon>Kitasatosporales</taxon>
        <taxon>Streptomycetaceae</taxon>
        <taxon>Streptomyces</taxon>
    </lineage>
</organism>
<accession>A0ABT0X5G2</accession>
<reference evidence="2" key="1">
    <citation type="journal article" date="2023" name="Int. J. Syst. Evol. Microbiol.">
        <title>Streptomyces meridianus sp. nov. isolated from brackish water of the Tagus estuary in Alcochete, Portugal.</title>
        <authorList>
            <person name="Santos J.D.N."/>
            <person name="Klimek D."/>
            <person name="Calusinska M."/>
            <person name="Lobo Da Cunha A."/>
            <person name="Catita J."/>
            <person name="Goncalves H."/>
            <person name="Gonzalez I."/>
            <person name="Reyes F."/>
            <person name="Lage O.M."/>
        </authorList>
    </citation>
    <scope>NUCLEOTIDE SEQUENCE</scope>
    <source>
        <strain evidence="2">MTZ3.1</strain>
    </source>
</reference>
<evidence type="ECO:0000313" key="3">
    <source>
        <dbReference type="Proteomes" id="UP001167160"/>
    </source>
</evidence>
<sequence length="57" mass="6620">MEREPQQDKARKPATETDNSGKEQAAEEKADERRAERVTPRILAEQAVKRRRVERSS</sequence>
<gene>
    <name evidence="2" type="ORF">M1E25_10480</name>
</gene>
<keyword evidence="3" id="KW-1185">Reference proteome</keyword>
<protein>
    <submittedName>
        <fullName evidence="2">Uncharacterized protein</fullName>
    </submittedName>
</protein>
<dbReference type="EMBL" id="JAMQGM010000021">
    <property type="protein sequence ID" value="MCM2577777.1"/>
    <property type="molecule type" value="Genomic_DNA"/>
</dbReference>
<dbReference type="RefSeq" id="WP_251413066.1">
    <property type="nucleotide sequence ID" value="NZ_JAMQGM010000021.1"/>
</dbReference>